<dbReference type="HAMAP" id="MF_01270">
    <property type="entry name" value="AnhMurNAc_kinase"/>
    <property type="match status" value="1"/>
</dbReference>
<dbReference type="PANTHER" id="PTHR30605:SF0">
    <property type="entry name" value="ANHYDRO-N-ACETYLMURAMIC ACID KINASE"/>
    <property type="match status" value="1"/>
</dbReference>
<organism evidence="3 4">
    <name type="scientific">Brevibacterium spongiae</name>
    <dbReference type="NCBI Taxonomy" id="2909672"/>
    <lineage>
        <taxon>Bacteria</taxon>
        <taxon>Bacillati</taxon>
        <taxon>Actinomycetota</taxon>
        <taxon>Actinomycetes</taxon>
        <taxon>Micrococcales</taxon>
        <taxon>Brevibacteriaceae</taxon>
        <taxon>Brevibacterium</taxon>
    </lineage>
</organism>
<dbReference type="Gene3D" id="3.30.420.40">
    <property type="match status" value="2"/>
</dbReference>
<proteinExistence type="inferred from homology"/>
<dbReference type="InterPro" id="IPR005338">
    <property type="entry name" value="Anhydro_N_Ac-Mur_kinase"/>
</dbReference>
<dbReference type="GO" id="GO:0016301">
    <property type="term" value="F:kinase activity"/>
    <property type="evidence" value="ECO:0007669"/>
    <property type="project" value="UniProtKB-KW"/>
</dbReference>
<dbReference type="SUPFAM" id="SSF53067">
    <property type="entry name" value="Actin-like ATPase domain"/>
    <property type="match status" value="1"/>
</dbReference>
<comment type="catalytic activity">
    <reaction evidence="1">
        <text>1,6-anhydro-N-acetyl-beta-muramate + ATP + H2O = N-acetyl-D-muramate 6-phosphate + ADP + H(+)</text>
        <dbReference type="Rhea" id="RHEA:24952"/>
        <dbReference type="ChEBI" id="CHEBI:15377"/>
        <dbReference type="ChEBI" id="CHEBI:15378"/>
        <dbReference type="ChEBI" id="CHEBI:30616"/>
        <dbReference type="ChEBI" id="CHEBI:58690"/>
        <dbReference type="ChEBI" id="CHEBI:58722"/>
        <dbReference type="ChEBI" id="CHEBI:456216"/>
        <dbReference type="EC" id="2.7.1.170"/>
    </reaction>
</comment>
<dbReference type="Proteomes" id="UP001064879">
    <property type="component" value="Chromosome"/>
</dbReference>
<keyword evidence="4" id="KW-1185">Reference proteome</keyword>
<keyword evidence="1 3" id="KW-0418">Kinase</keyword>
<dbReference type="EMBL" id="CP093443">
    <property type="protein sequence ID" value="UVI35571.1"/>
    <property type="molecule type" value="Genomic_DNA"/>
</dbReference>
<evidence type="ECO:0000313" key="4">
    <source>
        <dbReference type="Proteomes" id="UP001064879"/>
    </source>
</evidence>
<feature type="binding site" evidence="1">
    <location>
        <begin position="9"/>
        <end position="16"/>
    </location>
    <ligand>
        <name>ATP</name>
        <dbReference type="ChEBI" id="CHEBI:30616"/>
    </ligand>
</feature>
<dbReference type="RefSeq" id="WP_265418197.1">
    <property type="nucleotide sequence ID" value="NZ_CP093443.1"/>
</dbReference>
<keyword evidence="1" id="KW-0547">Nucleotide-binding</keyword>
<dbReference type="Pfam" id="PF03702">
    <property type="entry name" value="AnmK"/>
    <property type="match status" value="2"/>
</dbReference>
<sequence length="421" mass="44273">MIIAGLMTGTSADGLDLVIAEFLPDPTVGSDLVGADPTTLTVRILAERETPFDEELSADILRLLEPADVPLSLVSSVDARLGRFSAEALSELCSDHDLRPDLVVSHGQTVRHDISDGQVTSTLQLGQPAFIAERLGVPVLSDVRSRDVAAGGQGAPLVGLLDSLLLSDAAQADATQADAAEADATEADATAPTAVLNLGGIANITVIAPDQDPVAFDTGPANALIDILARRITDGSQGYDRDGALAAAGTVDEELLTELLTEPYYELPAPKSTGKELFHAAYLDSYLRSHPHLGEHDQIATVTALTARTIAEAARRHDVTTVIASGGGTRNPELMRRLGEELGENVELTSTDEAFGLPEGSKEALLMALLGWLSWHGLDGTEPSLTGARGPRIAGRFTPGDGPLQLPEPLHRRPARLRLAD</sequence>
<comment type="function">
    <text evidence="1">Catalyzes the specific phosphorylation of 1,6-anhydro-N-acetylmuramic acid (anhMurNAc) with the simultaneous cleavage of the 1,6-anhydro ring, generating MurNAc-6-P. Is required for the utilization of anhMurNAc either imported from the medium or derived from its own cell wall murein, and thus plays a role in cell wall recycling.</text>
</comment>
<accession>A0ABY5SR95</accession>
<dbReference type="EC" id="2.7.1.170" evidence="1"/>
<comment type="similarity">
    <text evidence="1">Belongs to the anhydro-N-acetylmuramic acid kinase family.</text>
</comment>
<keyword evidence="1" id="KW-0119">Carbohydrate metabolism</keyword>
<comment type="pathway">
    <text evidence="1">Cell wall biogenesis; peptidoglycan recycling.</text>
</comment>
<evidence type="ECO:0000256" key="1">
    <source>
        <dbReference type="HAMAP-Rule" id="MF_01270"/>
    </source>
</evidence>
<keyword evidence="1" id="KW-0067">ATP-binding</keyword>
<evidence type="ECO:0000256" key="2">
    <source>
        <dbReference type="SAM" id="MobiDB-lite"/>
    </source>
</evidence>
<feature type="region of interest" description="Disordered" evidence="2">
    <location>
        <begin position="383"/>
        <end position="409"/>
    </location>
</feature>
<comment type="pathway">
    <text evidence="1">Amino-sugar metabolism; 1,6-anhydro-N-acetylmuramate degradation.</text>
</comment>
<protein>
    <recommendedName>
        <fullName evidence="1">Anhydro-N-acetylmuramic acid kinase</fullName>
        <ecNumber evidence="1">2.7.1.170</ecNumber>
    </recommendedName>
    <alternativeName>
        <fullName evidence="1">AnhMurNAc kinase</fullName>
    </alternativeName>
</protein>
<name>A0ABY5SR95_9MICO</name>
<dbReference type="NCBIfam" id="NF007146">
    <property type="entry name" value="PRK09585.2-6"/>
    <property type="match status" value="1"/>
</dbReference>
<gene>
    <name evidence="1" type="primary">anmK</name>
    <name evidence="3" type="ORF">L1F31_15835</name>
</gene>
<keyword evidence="1 3" id="KW-0808">Transferase</keyword>
<reference evidence="3" key="1">
    <citation type="submission" date="2022-03" db="EMBL/GenBank/DDBJ databases">
        <title>Brevibacterium spongiae sp. nov., isolated from marine sponge.</title>
        <authorList>
            <person name="Li Z."/>
            <person name="Zhang M."/>
        </authorList>
    </citation>
    <scope>NUCLEOTIDE SEQUENCE</scope>
    <source>
        <strain evidence="3">WHS-Z9</strain>
    </source>
</reference>
<evidence type="ECO:0000313" key="3">
    <source>
        <dbReference type="EMBL" id="UVI35571.1"/>
    </source>
</evidence>
<dbReference type="PANTHER" id="PTHR30605">
    <property type="entry name" value="ANHYDRO-N-ACETYLMURAMIC ACID KINASE"/>
    <property type="match status" value="1"/>
</dbReference>
<dbReference type="InterPro" id="IPR043129">
    <property type="entry name" value="ATPase_NBD"/>
</dbReference>